<dbReference type="InParanoid" id="A0A2T2ZYR2"/>
<evidence type="ECO:0000256" key="1">
    <source>
        <dbReference type="SAM" id="MobiDB-lite"/>
    </source>
</evidence>
<name>A0A2T2ZYR2_9PEZI</name>
<proteinExistence type="predicted"/>
<protein>
    <submittedName>
        <fullName evidence="2">Uncharacterized protein</fullName>
    </submittedName>
</protein>
<dbReference type="EMBL" id="KZ678556">
    <property type="protein sequence ID" value="PSR79744.1"/>
    <property type="molecule type" value="Genomic_DNA"/>
</dbReference>
<evidence type="ECO:0000313" key="2">
    <source>
        <dbReference type="EMBL" id="PSR79744.1"/>
    </source>
</evidence>
<organism evidence="2 3">
    <name type="scientific">Coniella lustricola</name>
    <dbReference type="NCBI Taxonomy" id="2025994"/>
    <lineage>
        <taxon>Eukaryota</taxon>
        <taxon>Fungi</taxon>
        <taxon>Dikarya</taxon>
        <taxon>Ascomycota</taxon>
        <taxon>Pezizomycotina</taxon>
        <taxon>Sordariomycetes</taxon>
        <taxon>Sordariomycetidae</taxon>
        <taxon>Diaporthales</taxon>
        <taxon>Schizoparmaceae</taxon>
        <taxon>Coniella</taxon>
    </lineage>
</organism>
<reference evidence="2 3" key="1">
    <citation type="journal article" date="2018" name="Mycol. Prog.">
        <title>Coniella lustricola, a new species from submerged detritus.</title>
        <authorList>
            <person name="Raudabaugh D.B."/>
            <person name="Iturriaga T."/>
            <person name="Carver A."/>
            <person name="Mondo S."/>
            <person name="Pangilinan J."/>
            <person name="Lipzen A."/>
            <person name="He G."/>
            <person name="Amirebrahimi M."/>
            <person name="Grigoriev I.V."/>
            <person name="Miller A.N."/>
        </authorList>
    </citation>
    <scope>NUCLEOTIDE SEQUENCE [LARGE SCALE GENOMIC DNA]</scope>
    <source>
        <strain evidence="2 3">B22-T-1</strain>
    </source>
</reference>
<dbReference type="AlphaFoldDB" id="A0A2T2ZYR2"/>
<evidence type="ECO:0000313" key="3">
    <source>
        <dbReference type="Proteomes" id="UP000241462"/>
    </source>
</evidence>
<accession>A0A2T2ZYR2</accession>
<feature type="region of interest" description="Disordered" evidence="1">
    <location>
        <begin position="1"/>
        <end position="24"/>
    </location>
</feature>
<keyword evidence="3" id="KW-1185">Reference proteome</keyword>
<gene>
    <name evidence="2" type="ORF">BD289DRAFT_87428</name>
</gene>
<sequence>MGPVVVRVGNGNRSSRRGRGRHDSGGFALALAQAQALDGKGRSRPSCSGGRWSWVRRRPGGWVGGWVRPVLAADLVLVWQFSRLKGRRGPNSSSSSSSSSRAWSGKLGSLILIRAVWAAVVVVEPRCCDFCYWTNCVRALRLHWTAGAAAGGSSDLAPARAPTARRPL</sequence>
<dbReference type="Proteomes" id="UP000241462">
    <property type="component" value="Unassembled WGS sequence"/>
</dbReference>
<feature type="compositionally biased region" description="Low complexity" evidence="1">
    <location>
        <begin position="1"/>
        <end position="13"/>
    </location>
</feature>